<keyword evidence="4" id="KW-1185">Reference proteome</keyword>
<organism evidence="3 4">
    <name type="scientific">Mucilaginibacter glaciei</name>
    <dbReference type="NCBI Taxonomy" id="2772109"/>
    <lineage>
        <taxon>Bacteria</taxon>
        <taxon>Pseudomonadati</taxon>
        <taxon>Bacteroidota</taxon>
        <taxon>Sphingobacteriia</taxon>
        <taxon>Sphingobacteriales</taxon>
        <taxon>Sphingobacteriaceae</taxon>
        <taxon>Mucilaginibacter</taxon>
    </lineage>
</organism>
<dbReference type="InterPro" id="IPR021862">
    <property type="entry name" value="DUF3472"/>
</dbReference>
<feature type="domain" description="DUF5077" evidence="2">
    <location>
        <begin position="25"/>
        <end position="139"/>
    </location>
</feature>
<dbReference type="AlphaFoldDB" id="A0A926NTB1"/>
<protein>
    <submittedName>
        <fullName evidence="3">DUF3472 domain-containing protein</fullName>
    </submittedName>
</protein>
<feature type="signal peptide" evidence="1">
    <location>
        <begin position="1"/>
        <end position="18"/>
    </location>
</feature>
<dbReference type="Pfam" id="PF11958">
    <property type="entry name" value="DUF3472"/>
    <property type="match status" value="1"/>
</dbReference>
<dbReference type="Pfam" id="PF16871">
    <property type="entry name" value="DUF5077"/>
    <property type="match status" value="1"/>
</dbReference>
<evidence type="ECO:0000313" key="3">
    <source>
        <dbReference type="EMBL" id="MBD1393585.1"/>
    </source>
</evidence>
<keyword evidence="1" id="KW-0732">Signal</keyword>
<evidence type="ECO:0000259" key="2">
    <source>
        <dbReference type="Pfam" id="PF16871"/>
    </source>
</evidence>
<comment type="caution">
    <text evidence="3">The sequence shown here is derived from an EMBL/GenBank/DDBJ whole genome shotgun (WGS) entry which is preliminary data.</text>
</comment>
<gene>
    <name evidence="3" type="ORF">IDJ76_10795</name>
</gene>
<feature type="chain" id="PRO_5037817683" evidence="1">
    <location>
        <begin position="19"/>
        <end position="423"/>
    </location>
</feature>
<accession>A0A926NTB1</accession>
<proteinExistence type="predicted"/>
<dbReference type="InterPro" id="IPR031712">
    <property type="entry name" value="DUF5077"/>
</dbReference>
<evidence type="ECO:0000313" key="4">
    <source>
        <dbReference type="Proteomes" id="UP000619078"/>
    </source>
</evidence>
<evidence type="ECO:0000256" key="1">
    <source>
        <dbReference type="SAM" id="SignalP"/>
    </source>
</evidence>
<dbReference type="EMBL" id="JACWMX010000004">
    <property type="protein sequence ID" value="MBD1393585.1"/>
    <property type="molecule type" value="Genomic_DNA"/>
</dbReference>
<sequence>MKKILLALLLIANLPSVAQSTKVVIPFGGNAFASGSSVITDDGLTKWSDPKAVTVVYFRTDLPQTFKLSLRLRVPVGKSRIRITAGTTIFNKTITNAAFDTISIGELTVTTPGYIKISLKGLSKTGNVYAEVTDLIVENVNPDDQLTYVKTGSSFHFGRRGPSVHLRYAVPAAVKQDVKWFYNEIEVPQKMDVVGSYFMADGFNGGYFGMQVNSATERRVLFSVWSPFQTDDPKSIPDSLRVKLTRKGSTVHGGEFGSEGSGGQSYLQYPWQAGKTYAFLLRAESDKAHNTTTYTAWLKDVAAGNWMLIAGFNRPQTAANLTGLYSFVENFEPDNGDKIRMAHFKNQWIADSNGKWYELTSATYTGDETAKKNYRKDYAGGLAGNVFFLQNGGFFDSFVPLGKSFERPAGKAPVIDLNALPTN</sequence>
<dbReference type="RefSeq" id="WP_191163327.1">
    <property type="nucleotide sequence ID" value="NZ_JACWMX010000004.1"/>
</dbReference>
<dbReference type="Proteomes" id="UP000619078">
    <property type="component" value="Unassembled WGS sequence"/>
</dbReference>
<name>A0A926NTB1_9SPHI</name>
<reference evidence="3" key="1">
    <citation type="submission" date="2020-09" db="EMBL/GenBank/DDBJ databases">
        <title>Novel species of Mucilaginibacter isolated from a glacier on the Tibetan Plateau.</title>
        <authorList>
            <person name="Liu Q."/>
            <person name="Xin Y.-H."/>
        </authorList>
    </citation>
    <scope>NUCLEOTIDE SEQUENCE</scope>
    <source>
        <strain evidence="3">ZB1P21</strain>
    </source>
</reference>